<proteinExistence type="predicted"/>
<gene>
    <name evidence="2" type="ORF">EDC64_112118</name>
</gene>
<evidence type="ECO:0000313" key="2">
    <source>
        <dbReference type="EMBL" id="TCT02682.1"/>
    </source>
</evidence>
<protein>
    <submittedName>
        <fullName evidence="2">Uncharacterized protein</fullName>
    </submittedName>
</protein>
<dbReference type="AlphaFoldDB" id="A0A4R3LQG4"/>
<keyword evidence="1" id="KW-0472">Membrane</keyword>
<accession>A0A4R3LQG4</accession>
<name>A0A4R3LQG4_9HYPH</name>
<dbReference type="OrthoDB" id="8159109at2"/>
<reference evidence="2 3" key="1">
    <citation type="submission" date="2019-03" db="EMBL/GenBank/DDBJ databases">
        <title>Genomic Encyclopedia of Type Strains, Phase IV (KMG-IV): sequencing the most valuable type-strain genomes for metagenomic binning, comparative biology and taxonomic classification.</title>
        <authorList>
            <person name="Goeker M."/>
        </authorList>
    </citation>
    <scope>NUCLEOTIDE SEQUENCE [LARGE SCALE GENOMIC DNA]</scope>
    <source>
        <strain evidence="2 3">DSM 9035</strain>
    </source>
</reference>
<keyword evidence="3" id="KW-1185">Reference proteome</keyword>
<evidence type="ECO:0000313" key="3">
    <source>
        <dbReference type="Proteomes" id="UP000294664"/>
    </source>
</evidence>
<comment type="caution">
    <text evidence="2">The sequence shown here is derived from an EMBL/GenBank/DDBJ whole genome shotgun (WGS) entry which is preliminary data.</text>
</comment>
<feature type="transmembrane region" description="Helical" evidence="1">
    <location>
        <begin position="150"/>
        <end position="168"/>
    </location>
</feature>
<keyword evidence="1" id="KW-1133">Transmembrane helix</keyword>
<feature type="transmembrane region" description="Helical" evidence="1">
    <location>
        <begin position="123"/>
        <end position="144"/>
    </location>
</feature>
<organism evidence="2 3">
    <name type="scientific">Aquabacter spiritensis</name>
    <dbReference type="NCBI Taxonomy" id="933073"/>
    <lineage>
        <taxon>Bacteria</taxon>
        <taxon>Pseudomonadati</taxon>
        <taxon>Pseudomonadota</taxon>
        <taxon>Alphaproteobacteria</taxon>
        <taxon>Hyphomicrobiales</taxon>
        <taxon>Xanthobacteraceae</taxon>
        <taxon>Aquabacter</taxon>
    </lineage>
</organism>
<dbReference type="RefSeq" id="WP_132033813.1">
    <property type="nucleotide sequence ID" value="NZ_SMAI01000012.1"/>
</dbReference>
<dbReference type="EMBL" id="SMAI01000012">
    <property type="protein sequence ID" value="TCT02682.1"/>
    <property type="molecule type" value="Genomic_DNA"/>
</dbReference>
<evidence type="ECO:0000256" key="1">
    <source>
        <dbReference type="SAM" id="Phobius"/>
    </source>
</evidence>
<keyword evidence="1" id="KW-0812">Transmembrane</keyword>
<dbReference type="Proteomes" id="UP000294664">
    <property type="component" value="Unassembled WGS sequence"/>
</dbReference>
<sequence>MSDVEGLVYAARPKLIGPGVRFHLQHDAIDWSIGARSGRLALADVVSVRLSFHPGQLAAPNYEMRLRGRRGEDLKIGSLSRTSLTGVEDNRAAYAGFVRAVHAALAARGGAVRCEAGLPPWRWWLMGALALVTGLGLLAVLASAVRAGQWSVAGLIAVLCPLLGWPLVETLWRNKPAPYSLASLPLRLLPG</sequence>